<dbReference type="EMBL" id="AP022614">
    <property type="protein sequence ID" value="BBZ46763.1"/>
    <property type="molecule type" value="Genomic_DNA"/>
</dbReference>
<dbReference type="InterPro" id="IPR022536">
    <property type="entry name" value="EspC"/>
</dbReference>
<dbReference type="OrthoDB" id="4735631at2"/>
<name>A0A7I7Z0V3_9MYCO</name>
<organism evidence="1 2">
    <name type="scientific">Mycobacterium parmense</name>
    <dbReference type="NCBI Taxonomy" id="185642"/>
    <lineage>
        <taxon>Bacteria</taxon>
        <taxon>Bacillati</taxon>
        <taxon>Actinomycetota</taxon>
        <taxon>Actinomycetes</taxon>
        <taxon>Mycobacteriales</taxon>
        <taxon>Mycobacteriaceae</taxon>
        <taxon>Mycobacterium</taxon>
        <taxon>Mycobacterium simiae complex</taxon>
    </lineage>
</organism>
<sequence length="106" mass="11255">MANLAVDPTYLEFLASKHDDEKTGAINDLKQAEIASSGFAWDLWWTHGPVCTEGNKAMHELDILRSAVLVGLEAISAVLAAGLRAGAQAYVSTDEQGGQNLGTQLV</sequence>
<dbReference type="AlphaFoldDB" id="A0A7I7Z0V3"/>
<dbReference type="Proteomes" id="UP000467105">
    <property type="component" value="Chromosome"/>
</dbReference>
<keyword evidence="2" id="KW-1185">Reference proteome</keyword>
<dbReference type="GO" id="GO:0009306">
    <property type="term" value="P:protein secretion"/>
    <property type="evidence" value="ECO:0007669"/>
    <property type="project" value="InterPro"/>
</dbReference>
<dbReference type="RefSeq" id="WP_085270531.1">
    <property type="nucleotide sequence ID" value="NZ_AP022614.1"/>
</dbReference>
<protein>
    <submittedName>
        <fullName evidence="1">Uncharacterized protein</fullName>
    </submittedName>
</protein>
<reference evidence="1 2" key="1">
    <citation type="journal article" date="2019" name="Emerg. Microbes Infect.">
        <title>Comprehensive subspecies identification of 175 nontuberculous mycobacteria species based on 7547 genomic profiles.</title>
        <authorList>
            <person name="Matsumoto Y."/>
            <person name="Kinjo T."/>
            <person name="Motooka D."/>
            <person name="Nabeya D."/>
            <person name="Jung N."/>
            <person name="Uechi K."/>
            <person name="Horii T."/>
            <person name="Iida T."/>
            <person name="Fujita J."/>
            <person name="Nakamura S."/>
        </authorList>
    </citation>
    <scope>NUCLEOTIDE SEQUENCE [LARGE SCALE GENOMIC DNA]</scope>
    <source>
        <strain evidence="1 2">JCM 14742</strain>
    </source>
</reference>
<evidence type="ECO:0000313" key="2">
    <source>
        <dbReference type="Proteomes" id="UP000467105"/>
    </source>
</evidence>
<proteinExistence type="predicted"/>
<gene>
    <name evidence="1" type="ORF">MPRM_40440</name>
</gene>
<dbReference type="Pfam" id="PF10824">
    <property type="entry name" value="T7SS_ESX_EspC"/>
    <property type="match status" value="1"/>
</dbReference>
<evidence type="ECO:0000313" key="1">
    <source>
        <dbReference type="EMBL" id="BBZ46763.1"/>
    </source>
</evidence>
<accession>A0A7I7Z0V3</accession>